<dbReference type="InterPro" id="IPR005162">
    <property type="entry name" value="Retrotrans_gag_dom"/>
</dbReference>
<dbReference type="PANTHER" id="PTHR33223:SF10">
    <property type="entry name" value="AMINOTRANSFERASE-LIKE PLANT MOBILE DOMAIN-CONTAINING PROTEIN"/>
    <property type="match status" value="1"/>
</dbReference>
<dbReference type="Gramene" id="Jr10_21070_p1">
    <property type="protein sequence ID" value="cds.Jr10_21070_p1"/>
    <property type="gene ID" value="Jr10_21070"/>
</dbReference>
<gene>
    <name evidence="2" type="primary">LOC109004646</name>
</gene>
<dbReference type="Proteomes" id="UP000235220">
    <property type="component" value="Chromosome 10"/>
</dbReference>
<sequence length="135" mass="15232">MTLHGFPGEVACGAFPLTLKGQAWGCFGALRPGLSSSFEKLAKHFLTQFIASRRRRKPTAYLLTVKQKEGENLKSYLTCFNKERLTTEDQDEKITLAALLGGVWPRSPFMAELARRTPSTLRDFMDWADEFVNAE</sequence>
<organism evidence="1 2">
    <name type="scientific">Juglans regia</name>
    <name type="common">English walnut</name>
    <dbReference type="NCBI Taxonomy" id="51240"/>
    <lineage>
        <taxon>Eukaryota</taxon>
        <taxon>Viridiplantae</taxon>
        <taxon>Streptophyta</taxon>
        <taxon>Embryophyta</taxon>
        <taxon>Tracheophyta</taxon>
        <taxon>Spermatophyta</taxon>
        <taxon>Magnoliopsida</taxon>
        <taxon>eudicotyledons</taxon>
        <taxon>Gunneridae</taxon>
        <taxon>Pentapetalae</taxon>
        <taxon>rosids</taxon>
        <taxon>fabids</taxon>
        <taxon>Fagales</taxon>
        <taxon>Juglandaceae</taxon>
        <taxon>Juglans</taxon>
    </lineage>
</organism>
<reference evidence="2" key="1">
    <citation type="submission" date="2025-08" db="UniProtKB">
        <authorList>
            <consortium name="RefSeq"/>
        </authorList>
    </citation>
    <scope>IDENTIFICATION</scope>
    <source>
        <tissue evidence="2">Leaves</tissue>
    </source>
</reference>
<evidence type="ECO:0000313" key="2">
    <source>
        <dbReference type="RefSeq" id="XP_018838823.1"/>
    </source>
</evidence>
<dbReference type="KEGG" id="jre:109004646"/>
<dbReference type="AlphaFoldDB" id="A0A2I4G4J2"/>
<evidence type="ECO:0000313" key="1">
    <source>
        <dbReference type="Proteomes" id="UP000235220"/>
    </source>
</evidence>
<dbReference type="OrthoDB" id="913711at2759"/>
<protein>
    <submittedName>
        <fullName evidence="2">Uncharacterized protein LOC109004646</fullName>
    </submittedName>
</protein>
<accession>A0A2I4G4J2</accession>
<name>A0A2I4G4J2_JUGRE</name>
<dbReference type="RefSeq" id="XP_018838823.1">
    <property type="nucleotide sequence ID" value="XM_018983278.1"/>
</dbReference>
<proteinExistence type="predicted"/>
<dbReference type="PANTHER" id="PTHR33223">
    <property type="entry name" value="CCHC-TYPE DOMAIN-CONTAINING PROTEIN"/>
    <property type="match status" value="1"/>
</dbReference>
<keyword evidence="1" id="KW-1185">Reference proteome</keyword>
<dbReference type="GeneID" id="109004646"/>
<dbReference type="Pfam" id="PF03732">
    <property type="entry name" value="Retrotrans_gag"/>
    <property type="match status" value="1"/>
</dbReference>